<evidence type="ECO:0000259" key="7">
    <source>
        <dbReference type="PROSITE" id="PS50181"/>
    </source>
</evidence>
<dbReference type="Pfam" id="PF22486">
    <property type="entry name" value="MATH_2"/>
    <property type="match status" value="1"/>
</dbReference>
<dbReference type="InterPro" id="IPR036047">
    <property type="entry name" value="F-box-like_dom_sf"/>
</dbReference>
<dbReference type="OrthoDB" id="192247at2759"/>
<organism evidence="8">
    <name type="scientific">Aphanomyces invadans</name>
    <dbReference type="NCBI Taxonomy" id="157072"/>
    <lineage>
        <taxon>Eukaryota</taxon>
        <taxon>Sar</taxon>
        <taxon>Stramenopiles</taxon>
        <taxon>Oomycota</taxon>
        <taxon>Saprolegniomycetes</taxon>
        <taxon>Saprolegniales</taxon>
        <taxon>Verrucalvaceae</taxon>
        <taxon>Aphanomyces</taxon>
    </lineage>
</organism>
<feature type="domain" description="ZZ-type" evidence="6">
    <location>
        <begin position="601"/>
        <end position="652"/>
    </location>
</feature>
<proteinExistence type="predicted"/>
<dbReference type="InterPro" id="IPR043145">
    <property type="entry name" value="Znf_ZZ_sf"/>
</dbReference>
<dbReference type="eggNOG" id="ENOG502QRH6">
    <property type="taxonomic scope" value="Eukaryota"/>
</dbReference>
<evidence type="ECO:0000259" key="6">
    <source>
        <dbReference type="PROSITE" id="PS50135"/>
    </source>
</evidence>
<dbReference type="AlphaFoldDB" id="A0A024TYG0"/>
<dbReference type="CDD" id="cd02249">
    <property type="entry name" value="ZZ"/>
    <property type="match status" value="1"/>
</dbReference>
<dbReference type="Pfam" id="PF00569">
    <property type="entry name" value="ZZ"/>
    <property type="match status" value="1"/>
</dbReference>
<evidence type="ECO:0000256" key="5">
    <source>
        <dbReference type="SAM" id="MobiDB-lite"/>
    </source>
</evidence>
<evidence type="ECO:0000313" key="8">
    <source>
        <dbReference type="EMBL" id="ETV99200.1"/>
    </source>
</evidence>
<dbReference type="EMBL" id="KI913967">
    <property type="protein sequence ID" value="ETV99200.1"/>
    <property type="molecule type" value="Genomic_DNA"/>
</dbReference>
<evidence type="ECO:0000256" key="1">
    <source>
        <dbReference type="ARBA" id="ARBA00022723"/>
    </source>
</evidence>
<sequence>MVNTHVHVVIPAMPLSKQDNQQQRSPASSVKAVAAAGGNDHASNNDSAENNPIDPAIHGATYTIVQARHVKLHDNNNTIDDDPIGDLSMASAVPEVQLPGEVVRTILSYLDGPSLVACSGVSTTWRIQTHERQLWKQACLTKWPSLQHQLLPQLPGAPDYDIIRLYGGSWKSCYMQGNKKCQTAECMVHVPQFEAPGNHGPDRIVSDTFAIDEHSFCLWIFPRGNPNEVEYYDRSLSVYLVVTDLDKRPLDWLTCAVFTLSVVHPTDPSKTITWHSSLHDNKFNHALYNWGVHSLGDLSSFKPNGFVFPDGSLRVSTRVRLMSISVRVHVEAGFMAHEGLGLGPHVCTIDLPFCSTLADLLAALASRFPATDVSQCRLWSFSHSALTGQAKRPRKCLSALTTSTPLFGNLLCDGTDIDAYSCCDLFLDPASLDSFVFVKVLDLHTGVLRYVGRLCLSAFPTAQAIVAYLAVAFPHVAHWMSVREECAPQLASMLSPVDRLLPSDVVIFAECTPTRAGASPTSDTNTDRWMMRVRRCLDQYLDRHYKHAKALIANRLHHITLHDIECIGDLLDLPRFRIHSVFAKCHENARRTLQYIMEGRHLGFICDSCGETDFVGARYNCTVCSDYDLCHPCFERSHQVRHRYANVDGKWRRVPNFDDHNPATHPMHCIYPVFS</sequence>
<dbReference type="Gene3D" id="1.20.1280.50">
    <property type="match status" value="1"/>
</dbReference>
<dbReference type="SMART" id="SM00291">
    <property type="entry name" value="ZnF_ZZ"/>
    <property type="match status" value="1"/>
</dbReference>
<evidence type="ECO:0000256" key="2">
    <source>
        <dbReference type="ARBA" id="ARBA00022771"/>
    </source>
</evidence>
<evidence type="ECO:0000256" key="3">
    <source>
        <dbReference type="ARBA" id="ARBA00022833"/>
    </source>
</evidence>
<dbReference type="GeneID" id="20085038"/>
<keyword evidence="3" id="KW-0862">Zinc</keyword>
<dbReference type="InterPro" id="IPR001810">
    <property type="entry name" value="F-box_dom"/>
</dbReference>
<evidence type="ECO:0000256" key="4">
    <source>
        <dbReference type="PROSITE-ProRule" id="PRU00228"/>
    </source>
</evidence>
<dbReference type="InterPro" id="IPR008974">
    <property type="entry name" value="TRAF-like"/>
</dbReference>
<dbReference type="InterPro" id="IPR000433">
    <property type="entry name" value="Znf_ZZ"/>
</dbReference>
<dbReference type="PROSITE" id="PS01357">
    <property type="entry name" value="ZF_ZZ_1"/>
    <property type="match status" value="1"/>
</dbReference>
<dbReference type="RefSeq" id="XP_008871756.1">
    <property type="nucleotide sequence ID" value="XM_008873534.1"/>
</dbReference>
<keyword evidence="2 4" id="KW-0863">Zinc-finger</keyword>
<feature type="compositionally biased region" description="Polar residues" evidence="5">
    <location>
        <begin position="17"/>
        <end position="26"/>
    </location>
</feature>
<evidence type="ECO:0008006" key="9">
    <source>
        <dbReference type="Google" id="ProtNLM"/>
    </source>
</evidence>
<dbReference type="SUPFAM" id="SSF57850">
    <property type="entry name" value="RING/U-box"/>
    <property type="match status" value="1"/>
</dbReference>
<dbReference type="SUPFAM" id="SSF49599">
    <property type="entry name" value="TRAF domain-like"/>
    <property type="match status" value="1"/>
</dbReference>
<reference evidence="8" key="1">
    <citation type="submission" date="2013-12" db="EMBL/GenBank/DDBJ databases">
        <title>The Genome Sequence of Aphanomyces invadans NJM9701.</title>
        <authorList>
            <consortium name="The Broad Institute Genomics Platform"/>
            <person name="Russ C."/>
            <person name="Tyler B."/>
            <person name="van West P."/>
            <person name="Dieguez-Uribeondo J."/>
            <person name="Young S.K."/>
            <person name="Zeng Q."/>
            <person name="Gargeya S."/>
            <person name="Fitzgerald M."/>
            <person name="Abouelleil A."/>
            <person name="Alvarado L."/>
            <person name="Chapman S.B."/>
            <person name="Gainer-Dewar J."/>
            <person name="Goldberg J."/>
            <person name="Griggs A."/>
            <person name="Gujja S."/>
            <person name="Hansen M."/>
            <person name="Howarth C."/>
            <person name="Imamovic A."/>
            <person name="Ireland A."/>
            <person name="Larimer J."/>
            <person name="McCowan C."/>
            <person name="Murphy C."/>
            <person name="Pearson M."/>
            <person name="Poon T.W."/>
            <person name="Priest M."/>
            <person name="Roberts A."/>
            <person name="Saif S."/>
            <person name="Shea T."/>
            <person name="Sykes S."/>
            <person name="Wortman J."/>
            <person name="Nusbaum C."/>
            <person name="Birren B."/>
        </authorList>
    </citation>
    <scope>NUCLEOTIDE SEQUENCE [LARGE SCALE GENOMIC DNA]</scope>
    <source>
        <strain evidence="8">NJM9701</strain>
    </source>
</reference>
<accession>A0A024TYG0</accession>
<dbReference type="Pfam" id="PF12937">
    <property type="entry name" value="F-box-like"/>
    <property type="match status" value="1"/>
</dbReference>
<dbReference type="SUPFAM" id="SSF81383">
    <property type="entry name" value="F-box domain"/>
    <property type="match status" value="1"/>
</dbReference>
<feature type="compositionally biased region" description="Polar residues" evidence="5">
    <location>
        <begin position="41"/>
        <end position="50"/>
    </location>
</feature>
<feature type="region of interest" description="Disordered" evidence="5">
    <location>
        <begin position="13"/>
        <end position="51"/>
    </location>
</feature>
<dbReference type="InterPro" id="IPR002083">
    <property type="entry name" value="MATH/TRAF_dom"/>
</dbReference>
<dbReference type="CDD" id="cd00121">
    <property type="entry name" value="MATH"/>
    <property type="match status" value="1"/>
</dbReference>
<dbReference type="VEuPathDB" id="FungiDB:H310_07988"/>
<feature type="domain" description="F-box" evidence="7">
    <location>
        <begin position="92"/>
        <end position="138"/>
    </location>
</feature>
<dbReference type="SMART" id="SM00256">
    <property type="entry name" value="FBOX"/>
    <property type="match status" value="1"/>
</dbReference>
<keyword evidence="1" id="KW-0479">Metal-binding</keyword>
<dbReference type="Gene3D" id="3.30.60.90">
    <property type="match status" value="1"/>
</dbReference>
<dbReference type="PROSITE" id="PS50135">
    <property type="entry name" value="ZF_ZZ_2"/>
    <property type="match status" value="1"/>
</dbReference>
<dbReference type="Gene3D" id="2.60.210.10">
    <property type="entry name" value="Apoptosis, Tumor Necrosis Factor Receptor Associated Protein 2, Chain A"/>
    <property type="match status" value="1"/>
</dbReference>
<name>A0A024TYG0_9STRA</name>
<dbReference type="GO" id="GO:0008270">
    <property type="term" value="F:zinc ion binding"/>
    <property type="evidence" value="ECO:0007669"/>
    <property type="project" value="UniProtKB-KW"/>
</dbReference>
<protein>
    <recommendedName>
        <fullName evidence="9">ZZ-type domain-containing protein</fullName>
    </recommendedName>
</protein>
<dbReference type="PROSITE" id="PS50181">
    <property type="entry name" value="FBOX"/>
    <property type="match status" value="1"/>
</dbReference>
<gene>
    <name evidence="8" type="ORF">H310_07988</name>
</gene>
<feature type="compositionally biased region" description="Low complexity" evidence="5">
    <location>
        <begin position="27"/>
        <end position="38"/>
    </location>
</feature>